<name>A0ABQ9X751_9EUKA</name>
<dbReference type="EMBL" id="JARBJD010000202">
    <property type="protein sequence ID" value="KAK2947433.1"/>
    <property type="molecule type" value="Genomic_DNA"/>
</dbReference>
<sequence length="270" mass="29739">MQKPTRRTFSLDVTAEPHPEVREAELNELLWTLGIASSVGSSGATVIVPRSNEDVAGTPTSKDLANRRVHIALFTSPEHKDGTNQRECSTLQPHNLFFFIRIVFVGREWRGPVFEQANYIVIRHSSSPSCSSGGDSSCCLVSLTPTQNEWDFAVDATFADCWCGEGSTFGPCESHSSPCYSLDVEIKEIEEKSEKNVLSDFIIDLAGNGYDRQKKQSVGRRAVGPTAAHAYVSVLCHSHFCAQRIDSDFEKTPRGGRLISDRCILNGRLG</sequence>
<proteinExistence type="predicted"/>
<evidence type="ECO:0000313" key="1">
    <source>
        <dbReference type="EMBL" id="KAK2947433.1"/>
    </source>
</evidence>
<protein>
    <submittedName>
        <fullName evidence="1">Uncharacterized protein</fullName>
    </submittedName>
</protein>
<gene>
    <name evidence="1" type="ORF">BLNAU_17679</name>
</gene>
<evidence type="ECO:0000313" key="2">
    <source>
        <dbReference type="Proteomes" id="UP001281761"/>
    </source>
</evidence>
<reference evidence="1 2" key="1">
    <citation type="journal article" date="2022" name="bioRxiv">
        <title>Genomics of Preaxostyla Flagellates Illuminates Evolutionary Transitions and the Path Towards Mitochondrial Loss.</title>
        <authorList>
            <person name="Novak L.V.F."/>
            <person name="Treitli S.C."/>
            <person name="Pyrih J."/>
            <person name="Halakuc P."/>
            <person name="Pipaliya S.V."/>
            <person name="Vacek V."/>
            <person name="Brzon O."/>
            <person name="Soukal P."/>
            <person name="Eme L."/>
            <person name="Dacks J.B."/>
            <person name="Karnkowska A."/>
            <person name="Elias M."/>
            <person name="Hampl V."/>
        </authorList>
    </citation>
    <scope>NUCLEOTIDE SEQUENCE [LARGE SCALE GENOMIC DNA]</scope>
    <source>
        <strain evidence="1">NAU3</strain>
        <tissue evidence="1">Gut</tissue>
    </source>
</reference>
<dbReference type="Proteomes" id="UP001281761">
    <property type="component" value="Unassembled WGS sequence"/>
</dbReference>
<keyword evidence="2" id="KW-1185">Reference proteome</keyword>
<organism evidence="1 2">
    <name type="scientific">Blattamonas nauphoetae</name>
    <dbReference type="NCBI Taxonomy" id="2049346"/>
    <lineage>
        <taxon>Eukaryota</taxon>
        <taxon>Metamonada</taxon>
        <taxon>Preaxostyla</taxon>
        <taxon>Oxymonadida</taxon>
        <taxon>Blattamonas</taxon>
    </lineage>
</organism>
<comment type="caution">
    <text evidence="1">The sequence shown here is derived from an EMBL/GenBank/DDBJ whole genome shotgun (WGS) entry which is preliminary data.</text>
</comment>
<accession>A0ABQ9X751</accession>